<evidence type="ECO:0000313" key="1">
    <source>
        <dbReference type="EMBL" id="MVT40806.1"/>
    </source>
</evidence>
<comment type="caution">
    <text evidence="1">The sequence shown here is derived from an EMBL/GenBank/DDBJ whole genome shotgun (WGS) entry which is preliminary data.</text>
</comment>
<protein>
    <submittedName>
        <fullName evidence="1">Uncharacterized protein</fullName>
    </submittedName>
</protein>
<name>A0A6N8J935_9BACT</name>
<dbReference type="EMBL" id="WRXO01000002">
    <property type="protein sequence ID" value="MVT40806.1"/>
    <property type="molecule type" value="Genomic_DNA"/>
</dbReference>
<organism evidence="1 2">
    <name type="scientific">Chitinophaga oryziterrae</name>
    <dbReference type="NCBI Taxonomy" id="1031224"/>
    <lineage>
        <taxon>Bacteria</taxon>
        <taxon>Pseudomonadati</taxon>
        <taxon>Bacteroidota</taxon>
        <taxon>Chitinophagia</taxon>
        <taxon>Chitinophagales</taxon>
        <taxon>Chitinophagaceae</taxon>
        <taxon>Chitinophaga</taxon>
    </lineage>
</organism>
<proteinExistence type="predicted"/>
<dbReference type="AlphaFoldDB" id="A0A6N8J935"/>
<dbReference type="OrthoDB" id="1442826at2"/>
<reference evidence="1 2" key="1">
    <citation type="submission" date="2019-12" db="EMBL/GenBank/DDBJ databases">
        <title>The draft genomic sequence of strain Chitinophaga oryziterrae JCM 16595.</title>
        <authorList>
            <person name="Zhang X."/>
        </authorList>
    </citation>
    <scope>NUCLEOTIDE SEQUENCE [LARGE SCALE GENOMIC DNA]</scope>
    <source>
        <strain evidence="1 2">JCM 16595</strain>
    </source>
</reference>
<accession>A0A6N8J935</accession>
<gene>
    <name evidence="1" type="ORF">GO495_09470</name>
</gene>
<sequence>MNYIHHLNNFYRRLDEDPRIKALHISLYMALFQCWNYNHFPRKFHITRARLMQTSRIGSANTIARMMRELHTFGYIRYYPSRYIGDLPLVAMASFEDNELPGVSLLTSTDINNDTGAVSDLTKNEVKNDTASTSKVIPIVKQNINNENNECVTHTQQYQFLSIPSKEEVLTWFTGKNATTENALAFFFHYSANGWMMGKHPIKDWKAAAEKWMITTRKKTNDNRLHTNNNKNYSAPL</sequence>
<evidence type="ECO:0000313" key="2">
    <source>
        <dbReference type="Proteomes" id="UP000468388"/>
    </source>
</evidence>
<dbReference type="RefSeq" id="WP_157299440.1">
    <property type="nucleotide sequence ID" value="NZ_BAAAZB010000010.1"/>
</dbReference>
<keyword evidence="2" id="KW-1185">Reference proteome</keyword>
<dbReference type="Proteomes" id="UP000468388">
    <property type="component" value="Unassembled WGS sequence"/>
</dbReference>